<name>A0AAV7KSB9_PLEWA</name>
<protein>
    <submittedName>
        <fullName evidence="1">Uncharacterized protein</fullName>
    </submittedName>
</protein>
<dbReference type="AlphaFoldDB" id="A0AAV7KSB9"/>
<accession>A0AAV7KSB9</accession>
<proteinExistence type="predicted"/>
<comment type="caution">
    <text evidence="1">The sequence shown here is derived from an EMBL/GenBank/DDBJ whole genome shotgun (WGS) entry which is preliminary data.</text>
</comment>
<evidence type="ECO:0000313" key="2">
    <source>
        <dbReference type="Proteomes" id="UP001066276"/>
    </source>
</evidence>
<dbReference type="EMBL" id="JANPWB010000016">
    <property type="protein sequence ID" value="KAJ1082341.1"/>
    <property type="molecule type" value="Genomic_DNA"/>
</dbReference>
<dbReference type="Proteomes" id="UP001066276">
    <property type="component" value="Chromosome 12"/>
</dbReference>
<reference evidence="1" key="1">
    <citation type="journal article" date="2022" name="bioRxiv">
        <title>Sequencing and chromosome-scale assembly of the giantPleurodeles waltlgenome.</title>
        <authorList>
            <person name="Brown T."/>
            <person name="Elewa A."/>
            <person name="Iarovenko S."/>
            <person name="Subramanian E."/>
            <person name="Araus A.J."/>
            <person name="Petzold A."/>
            <person name="Susuki M."/>
            <person name="Suzuki K.-i.T."/>
            <person name="Hayashi T."/>
            <person name="Toyoda A."/>
            <person name="Oliveira C."/>
            <person name="Osipova E."/>
            <person name="Leigh N.D."/>
            <person name="Simon A."/>
            <person name="Yun M.H."/>
        </authorList>
    </citation>
    <scope>NUCLEOTIDE SEQUENCE</scope>
    <source>
        <strain evidence="1">20211129_DDA</strain>
        <tissue evidence="1">Liver</tissue>
    </source>
</reference>
<sequence>MAHGVEGSREVQEDEGGCFSVVHQSPDVVGDCDEGSFCAVVGSKSRLRRVERVVSLEKGGQLFIHSLLDDLGREGGKRDGAEVLQVFGISRGFFQEGVDFRVFPALGEGG</sequence>
<evidence type="ECO:0000313" key="1">
    <source>
        <dbReference type="EMBL" id="KAJ1082341.1"/>
    </source>
</evidence>
<gene>
    <name evidence="1" type="ORF">NDU88_002509</name>
</gene>
<organism evidence="1 2">
    <name type="scientific">Pleurodeles waltl</name>
    <name type="common">Iberian ribbed newt</name>
    <dbReference type="NCBI Taxonomy" id="8319"/>
    <lineage>
        <taxon>Eukaryota</taxon>
        <taxon>Metazoa</taxon>
        <taxon>Chordata</taxon>
        <taxon>Craniata</taxon>
        <taxon>Vertebrata</taxon>
        <taxon>Euteleostomi</taxon>
        <taxon>Amphibia</taxon>
        <taxon>Batrachia</taxon>
        <taxon>Caudata</taxon>
        <taxon>Salamandroidea</taxon>
        <taxon>Salamandridae</taxon>
        <taxon>Pleurodelinae</taxon>
        <taxon>Pleurodeles</taxon>
    </lineage>
</organism>
<keyword evidence="2" id="KW-1185">Reference proteome</keyword>